<sequence>MTTPSTSSHLTSSLPYLPLPPLPHPHHLHPHHLPPPPITTCPFPHVLSHDTSTTIALRSLKACENSCRWCKVRLLHPPRPSETQEPLTLLTDARPPSPFFVSQPPSTFPPFSPYSFHSFLVLSTPLPFVSRSLSTPSIRFSFSRPAFYSFLVHSPPLSSLSTPSTRSSFSLHSIHSFSVLSPPLPFVSRSLSTISTLPSSSLDLLHSFPLSALSRPTLPVPSLFLLPPPSSSPPPPPPHLTHPSPE</sequence>
<keyword evidence="3" id="KW-1185">Reference proteome</keyword>
<feature type="region of interest" description="Disordered" evidence="1">
    <location>
        <begin position="227"/>
        <end position="246"/>
    </location>
</feature>
<accession>A0AAE1TJ99</accession>
<reference evidence="2" key="1">
    <citation type="submission" date="2023-11" db="EMBL/GenBank/DDBJ databases">
        <title>Genome assemblies of two species of porcelain crab, Petrolisthes cinctipes and Petrolisthes manimaculis (Anomura: Porcellanidae).</title>
        <authorList>
            <person name="Angst P."/>
        </authorList>
    </citation>
    <scope>NUCLEOTIDE SEQUENCE</scope>
    <source>
        <strain evidence="2">PB745_02</strain>
        <tissue evidence="2">Gill</tissue>
    </source>
</reference>
<dbReference type="EMBL" id="JAWZYT010007043">
    <property type="protein sequence ID" value="KAK4287166.1"/>
    <property type="molecule type" value="Genomic_DNA"/>
</dbReference>
<name>A0AAE1TJ99_9EUCA</name>
<proteinExistence type="predicted"/>
<comment type="caution">
    <text evidence="2">The sequence shown here is derived from an EMBL/GenBank/DDBJ whole genome shotgun (WGS) entry which is preliminary data.</text>
</comment>
<evidence type="ECO:0000313" key="2">
    <source>
        <dbReference type="EMBL" id="KAK4287166.1"/>
    </source>
</evidence>
<evidence type="ECO:0000256" key="1">
    <source>
        <dbReference type="SAM" id="MobiDB-lite"/>
    </source>
</evidence>
<organism evidence="2 3">
    <name type="scientific">Petrolisthes manimaculis</name>
    <dbReference type="NCBI Taxonomy" id="1843537"/>
    <lineage>
        <taxon>Eukaryota</taxon>
        <taxon>Metazoa</taxon>
        <taxon>Ecdysozoa</taxon>
        <taxon>Arthropoda</taxon>
        <taxon>Crustacea</taxon>
        <taxon>Multicrustacea</taxon>
        <taxon>Malacostraca</taxon>
        <taxon>Eumalacostraca</taxon>
        <taxon>Eucarida</taxon>
        <taxon>Decapoda</taxon>
        <taxon>Pleocyemata</taxon>
        <taxon>Anomura</taxon>
        <taxon>Galatheoidea</taxon>
        <taxon>Porcellanidae</taxon>
        <taxon>Petrolisthes</taxon>
    </lineage>
</organism>
<dbReference type="AlphaFoldDB" id="A0AAE1TJ99"/>
<dbReference type="Proteomes" id="UP001292094">
    <property type="component" value="Unassembled WGS sequence"/>
</dbReference>
<protein>
    <submittedName>
        <fullName evidence="2">Uncharacterized protein</fullName>
    </submittedName>
</protein>
<evidence type="ECO:0000313" key="3">
    <source>
        <dbReference type="Proteomes" id="UP001292094"/>
    </source>
</evidence>
<gene>
    <name evidence="2" type="ORF">Pmani_039755</name>
</gene>